<dbReference type="Pfam" id="PF00042">
    <property type="entry name" value="Globin"/>
    <property type="match status" value="1"/>
</dbReference>
<dbReference type="OrthoDB" id="9801223at2"/>
<dbReference type="GO" id="GO:0008941">
    <property type="term" value="F:nitric oxide dioxygenase NAD(P)H activity"/>
    <property type="evidence" value="ECO:0007669"/>
    <property type="project" value="UniProtKB-EC"/>
</dbReference>
<dbReference type="GO" id="GO:0019825">
    <property type="term" value="F:oxygen binding"/>
    <property type="evidence" value="ECO:0007669"/>
    <property type="project" value="InterPro"/>
</dbReference>
<sequence>MTSQQIDLVKQTGRLLWSIDPALIGDVFYSRLALQYPQVRALFKGPLDVQYGQFADMLNIIVARLDRPGEVAVEIADMTRWHEAYGVQPAHYAAVGEVLLWTLEQGLGKQWNADVRDAWLACYQELSQQMLARVYAGGYAAEGH</sequence>
<dbReference type="SUPFAM" id="SSF46458">
    <property type="entry name" value="Globin-like"/>
    <property type="match status" value="1"/>
</dbReference>
<keyword evidence="2 5" id="KW-0561">Oxygen transport</keyword>
<accession>I0K6A6</accession>
<dbReference type="GO" id="GO:0071949">
    <property type="term" value="F:FAD binding"/>
    <property type="evidence" value="ECO:0007669"/>
    <property type="project" value="TreeGrafter"/>
</dbReference>
<dbReference type="InterPro" id="IPR000971">
    <property type="entry name" value="Globin"/>
</dbReference>
<dbReference type="STRING" id="1166018.FAES_1649"/>
<organism evidence="7 8">
    <name type="scientific">Fibrella aestuarina BUZ 2</name>
    <dbReference type="NCBI Taxonomy" id="1166018"/>
    <lineage>
        <taxon>Bacteria</taxon>
        <taxon>Pseudomonadati</taxon>
        <taxon>Bacteroidota</taxon>
        <taxon>Cytophagia</taxon>
        <taxon>Cytophagales</taxon>
        <taxon>Spirosomataceae</taxon>
        <taxon>Fibrella</taxon>
    </lineage>
</organism>
<dbReference type="InterPro" id="IPR012292">
    <property type="entry name" value="Globin/Proto"/>
</dbReference>
<dbReference type="GO" id="GO:0005344">
    <property type="term" value="F:oxygen carrier activity"/>
    <property type="evidence" value="ECO:0007669"/>
    <property type="project" value="UniProtKB-KW"/>
</dbReference>
<keyword evidence="8" id="KW-1185">Reference proteome</keyword>
<dbReference type="KEGG" id="fae:FAES_1649"/>
<evidence type="ECO:0000256" key="1">
    <source>
        <dbReference type="ARBA" id="ARBA00022617"/>
    </source>
</evidence>
<dbReference type="PANTHER" id="PTHR43396">
    <property type="entry name" value="FLAVOHEMOPROTEIN"/>
    <property type="match status" value="1"/>
</dbReference>
<feature type="domain" description="Globin" evidence="6">
    <location>
        <begin position="1"/>
        <end position="135"/>
    </location>
</feature>
<dbReference type="HOGENOM" id="CLU_003827_13_3_10"/>
<dbReference type="Gene3D" id="1.10.490.10">
    <property type="entry name" value="Globins"/>
    <property type="match status" value="1"/>
</dbReference>
<keyword evidence="7" id="KW-0560">Oxidoreductase</keyword>
<dbReference type="PANTHER" id="PTHR43396:SF3">
    <property type="entry name" value="FLAVOHEMOPROTEIN"/>
    <property type="match status" value="1"/>
</dbReference>
<dbReference type="GO" id="GO:0020037">
    <property type="term" value="F:heme binding"/>
    <property type="evidence" value="ECO:0007669"/>
    <property type="project" value="InterPro"/>
</dbReference>
<dbReference type="EMBL" id="HE796683">
    <property type="protein sequence ID" value="CCG99659.1"/>
    <property type="molecule type" value="Genomic_DNA"/>
</dbReference>
<reference evidence="7 8" key="1">
    <citation type="journal article" date="2012" name="J. Bacteriol.">
        <title>Genome Sequence of Fibrella aestuarina BUZ 2T, a Filamentous Marine Bacterium.</title>
        <authorList>
            <person name="Filippini M."/>
            <person name="Qi W."/>
            <person name="Blom J."/>
            <person name="Goesmann A."/>
            <person name="Smits T.H."/>
            <person name="Bagheri H.C."/>
        </authorList>
    </citation>
    <scope>NUCLEOTIDE SEQUENCE [LARGE SCALE GENOMIC DNA]</scope>
    <source>
        <strain evidence="8">BUZ 2T</strain>
    </source>
</reference>
<gene>
    <name evidence="7" type="ORF">FAES_1649</name>
</gene>
<evidence type="ECO:0000313" key="8">
    <source>
        <dbReference type="Proteomes" id="UP000011058"/>
    </source>
</evidence>
<dbReference type="InterPro" id="IPR009050">
    <property type="entry name" value="Globin-like_sf"/>
</dbReference>
<dbReference type="GO" id="GO:0071500">
    <property type="term" value="P:cellular response to nitrosative stress"/>
    <property type="evidence" value="ECO:0007669"/>
    <property type="project" value="TreeGrafter"/>
</dbReference>
<dbReference type="EC" id="1.14.12.17" evidence="7"/>
<dbReference type="AlphaFoldDB" id="I0K6A6"/>
<dbReference type="Proteomes" id="UP000011058">
    <property type="component" value="Chromosome"/>
</dbReference>
<dbReference type="GO" id="GO:0046872">
    <property type="term" value="F:metal ion binding"/>
    <property type="evidence" value="ECO:0007669"/>
    <property type="project" value="UniProtKB-KW"/>
</dbReference>
<keyword evidence="1 5" id="KW-0349">Heme</keyword>
<keyword evidence="5" id="KW-0813">Transport</keyword>
<evidence type="ECO:0000313" key="7">
    <source>
        <dbReference type="EMBL" id="CCG99659.1"/>
    </source>
</evidence>
<evidence type="ECO:0000259" key="6">
    <source>
        <dbReference type="PROSITE" id="PS01033"/>
    </source>
</evidence>
<evidence type="ECO:0000256" key="4">
    <source>
        <dbReference type="ARBA" id="ARBA00023004"/>
    </source>
</evidence>
<evidence type="ECO:0000256" key="5">
    <source>
        <dbReference type="RuleBase" id="RU000356"/>
    </source>
</evidence>
<keyword evidence="4" id="KW-0408">Iron</keyword>
<dbReference type="PROSITE" id="PS01033">
    <property type="entry name" value="GLOBIN"/>
    <property type="match status" value="1"/>
</dbReference>
<dbReference type="GO" id="GO:0046210">
    <property type="term" value="P:nitric oxide catabolic process"/>
    <property type="evidence" value="ECO:0007669"/>
    <property type="project" value="TreeGrafter"/>
</dbReference>
<dbReference type="eggNOG" id="COG1017">
    <property type="taxonomic scope" value="Bacteria"/>
</dbReference>
<name>I0K6A6_9BACT</name>
<dbReference type="RefSeq" id="WP_015330758.1">
    <property type="nucleotide sequence ID" value="NC_020054.1"/>
</dbReference>
<evidence type="ECO:0000256" key="3">
    <source>
        <dbReference type="ARBA" id="ARBA00022723"/>
    </source>
</evidence>
<keyword evidence="3" id="KW-0479">Metal-binding</keyword>
<proteinExistence type="inferred from homology"/>
<comment type="similarity">
    <text evidence="5">Belongs to the globin family.</text>
</comment>
<evidence type="ECO:0000256" key="2">
    <source>
        <dbReference type="ARBA" id="ARBA00022621"/>
    </source>
</evidence>
<protein>
    <submittedName>
        <fullName evidence="7">Globin</fullName>
        <ecNumber evidence="7">1.14.12.17</ecNumber>
    </submittedName>
</protein>